<name>A0A8J6UE87_9GAMM</name>
<evidence type="ECO:0000313" key="2">
    <source>
        <dbReference type="EMBL" id="MBD1389369.1"/>
    </source>
</evidence>
<feature type="domain" description="AAA+ ATPase" evidence="1">
    <location>
        <begin position="76"/>
        <end position="229"/>
    </location>
</feature>
<dbReference type="InterPro" id="IPR011704">
    <property type="entry name" value="ATPase_dyneun-rel_AAA"/>
</dbReference>
<dbReference type="AlphaFoldDB" id="A0A8J6UE87"/>
<sequence length="348" mass="39246">MTTQPAAQLQQVQPVDYTQMGIVKGEHIFPEKAEWKEADFKMRKHRHADCISPNPNYLPQDDILRFAVMWLQAPAQLKVFGLWGETGTGKTEFAMWLASRFNLPFYKVSITPEKRGHHLETEQELVAENGQVVTQRILLPAAQAYRDGGLLLLDEVDKATDDMTTSLHNILEGKPWHVPGLGTLKKHPQCYIMTTSNTKGEGGHDRYITSQALDAALRRRIGWFETKYPDAIHETKILSNQFTQLPTVIITRMVETANAFRDALLGEDRSGKIEGSIRCTFSTADLVAWAYYMLRFGMNCTPRDSLSFAFWGNVDAEDEDAAQAIVTAIWSESIDEPVKELISNAAKK</sequence>
<dbReference type="GO" id="GO:0005524">
    <property type="term" value="F:ATP binding"/>
    <property type="evidence" value="ECO:0007669"/>
    <property type="project" value="InterPro"/>
</dbReference>
<dbReference type="InterPro" id="IPR027417">
    <property type="entry name" value="P-loop_NTPase"/>
</dbReference>
<dbReference type="EMBL" id="JACXAF010000009">
    <property type="protein sequence ID" value="MBD1389369.1"/>
    <property type="molecule type" value="Genomic_DNA"/>
</dbReference>
<keyword evidence="3" id="KW-1185">Reference proteome</keyword>
<dbReference type="Proteomes" id="UP000638014">
    <property type="component" value="Unassembled WGS sequence"/>
</dbReference>
<comment type="caution">
    <text evidence="2">The sequence shown here is derived from an EMBL/GenBank/DDBJ whole genome shotgun (WGS) entry which is preliminary data.</text>
</comment>
<dbReference type="Gene3D" id="3.40.50.300">
    <property type="entry name" value="P-loop containing nucleotide triphosphate hydrolases"/>
    <property type="match status" value="1"/>
</dbReference>
<organism evidence="2 3">
    <name type="scientific">Neiella litorisoli</name>
    <dbReference type="NCBI Taxonomy" id="2771431"/>
    <lineage>
        <taxon>Bacteria</taxon>
        <taxon>Pseudomonadati</taxon>
        <taxon>Pseudomonadota</taxon>
        <taxon>Gammaproteobacteria</taxon>
        <taxon>Alteromonadales</taxon>
        <taxon>Echinimonadaceae</taxon>
        <taxon>Neiella</taxon>
    </lineage>
</organism>
<dbReference type="SMART" id="SM00382">
    <property type="entry name" value="AAA"/>
    <property type="match status" value="1"/>
</dbReference>
<accession>A0A8J6UE87</accession>
<gene>
    <name evidence="2" type="ORF">IC617_08020</name>
</gene>
<protein>
    <submittedName>
        <fullName evidence="2">AAA family ATPase</fullName>
    </submittedName>
</protein>
<dbReference type="RefSeq" id="WP_191144478.1">
    <property type="nucleotide sequence ID" value="NZ_JACXAF010000009.1"/>
</dbReference>
<dbReference type="InterPro" id="IPR001270">
    <property type="entry name" value="ClpA/B"/>
</dbReference>
<dbReference type="CDD" id="cd00009">
    <property type="entry name" value="AAA"/>
    <property type="match status" value="1"/>
</dbReference>
<dbReference type="SUPFAM" id="SSF52540">
    <property type="entry name" value="P-loop containing nucleoside triphosphate hydrolases"/>
    <property type="match status" value="1"/>
</dbReference>
<dbReference type="GO" id="GO:0016887">
    <property type="term" value="F:ATP hydrolysis activity"/>
    <property type="evidence" value="ECO:0007669"/>
    <property type="project" value="InterPro"/>
</dbReference>
<dbReference type="PRINTS" id="PR00300">
    <property type="entry name" value="CLPPROTEASEA"/>
</dbReference>
<dbReference type="Pfam" id="PF07728">
    <property type="entry name" value="AAA_5"/>
    <property type="match status" value="1"/>
</dbReference>
<evidence type="ECO:0000313" key="3">
    <source>
        <dbReference type="Proteomes" id="UP000638014"/>
    </source>
</evidence>
<evidence type="ECO:0000259" key="1">
    <source>
        <dbReference type="SMART" id="SM00382"/>
    </source>
</evidence>
<reference evidence="2" key="1">
    <citation type="submission" date="2020-09" db="EMBL/GenBank/DDBJ databases">
        <title>A novel bacterium of genus Neiella, isolated from South China Sea.</title>
        <authorList>
            <person name="Huang H."/>
            <person name="Mo K."/>
            <person name="Hu Y."/>
        </authorList>
    </citation>
    <scope>NUCLEOTIDE SEQUENCE</scope>
    <source>
        <strain evidence="2">HB171785</strain>
    </source>
</reference>
<proteinExistence type="predicted"/>
<dbReference type="InterPro" id="IPR003593">
    <property type="entry name" value="AAA+_ATPase"/>
</dbReference>